<dbReference type="EMBL" id="CP000639">
    <property type="protein sequence ID" value="ACM40302.1"/>
    <property type="molecule type" value="Genomic_DNA"/>
</dbReference>
<sequence length="110" mass="12328">MMKQGMEDGSLFEKMERHIAAQMATAKTVREWDEKRATERVSPVIYAGALAAASKEDEAARLSIVMHKPADRNESDRKLEYLAAYILTTQAALDPKEMEVIQTEADNLTV</sequence>
<dbReference type="HOGENOM" id="CLU_144803_0_0_5"/>
<keyword evidence="1" id="KW-0614">Plasmid</keyword>
<proteinExistence type="predicted"/>
<evidence type="ECO:0000313" key="2">
    <source>
        <dbReference type="Proteomes" id="UP000001596"/>
    </source>
</evidence>
<keyword evidence="2" id="KW-1185">Reference proteome</keyword>
<gene>
    <name evidence="1" type="ordered locus">Avi_9832</name>
</gene>
<dbReference type="KEGG" id="avi:Avi_9832"/>
<evidence type="ECO:0000313" key="1">
    <source>
        <dbReference type="EMBL" id="ACM40302.1"/>
    </source>
</evidence>
<protein>
    <submittedName>
        <fullName evidence="1">Uncharacterized protein</fullName>
    </submittedName>
</protein>
<reference evidence="1 2" key="1">
    <citation type="journal article" date="2009" name="J. Bacteriol.">
        <title>Genome sequences of three Agrobacterium biovars help elucidate the evolution of multichromosome genomes in bacteria.</title>
        <authorList>
            <person name="Slater S.C."/>
            <person name="Goldman B.S."/>
            <person name="Goodner B."/>
            <person name="Setubal J.C."/>
            <person name="Farrand S.K."/>
            <person name="Nester E.W."/>
            <person name="Burr T.J."/>
            <person name="Banta L."/>
            <person name="Dickerman A.W."/>
            <person name="Paulsen I."/>
            <person name="Otten L."/>
            <person name="Suen G."/>
            <person name="Welch R."/>
            <person name="Almeida N.F."/>
            <person name="Arnold F."/>
            <person name="Burton O.T."/>
            <person name="Du Z."/>
            <person name="Ewing A."/>
            <person name="Godsy E."/>
            <person name="Heisel S."/>
            <person name="Houmiel K.L."/>
            <person name="Jhaveri J."/>
            <person name="Lu J."/>
            <person name="Miller N.M."/>
            <person name="Norton S."/>
            <person name="Chen Q."/>
            <person name="Phoolcharoen W."/>
            <person name="Ohlin V."/>
            <person name="Ondrusek D."/>
            <person name="Pride N."/>
            <person name="Stricklin S.L."/>
            <person name="Sun J."/>
            <person name="Wheeler C."/>
            <person name="Wilson L."/>
            <person name="Zhu H."/>
            <person name="Wood D.W."/>
        </authorList>
    </citation>
    <scope>NUCLEOTIDE SEQUENCE [LARGE SCALE GENOMIC DNA]</scope>
    <source>
        <strain evidence="2">S4 / ATCC BAA-846</strain>
        <plasmid evidence="1 2">pAtS4a</plasmid>
    </source>
</reference>
<dbReference type="RefSeq" id="WP_012653031.1">
    <property type="nucleotide sequence ID" value="NC_011986.1"/>
</dbReference>
<geneLocation type="plasmid" evidence="1 2">
    <name>pAtS4a</name>
</geneLocation>
<dbReference type="AlphaFoldDB" id="B9K604"/>
<accession>B9K604</accession>
<dbReference type="Proteomes" id="UP000001596">
    <property type="component" value="Plasmid pAtS4a"/>
</dbReference>
<name>B9K604_ALLAM</name>
<organism evidence="1 2">
    <name type="scientific">Allorhizobium ampelinum (strain ATCC BAA-846 / DSM 112012 / S4)</name>
    <name type="common">Agrobacterium vitis (strain S4)</name>
    <dbReference type="NCBI Taxonomy" id="311402"/>
    <lineage>
        <taxon>Bacteria</taxon>
        <taxon>Pseudomonadati</taxon>
        <taxon>Pseudomonadota</taxon>
        <taxon>Alphaproteobacteria</taxon>
        <taxon>Hyphomicrobiales</taxon>
        <taxon>Rhizobiaceae</taxon>
        <taxon>Rhizobium/Agrobacterium group</taxon>
        <taxon>Allorhizobium</taxon>
        <taxon>Allorhizobium ampelinum</taxon>
    </lineage>
</organism>